<feature type="repeat" description="TPR" evidence="3">
    <location>
        <begin position="41"/>
        <end position="74"/>
    </location>
</feature>
<dbReference type="GO" id="GO:0009279">
    <property type="term" value="C:cell outer membrane"/>
    <property type="evidence" value="ECO:0007669"/>
    <property type="project" value="TreeGrafter"/>
</dbReference>
<accession>A0A6J4VM51</accession>
<evidence type="ECO:0000256" key="3">
    <source>
        <dbReference type="PROSITE-ProRule" id="PRU00339"/>
    </source>
</evidence>
<evidence type="ECO:0000313" key="4">
    <source>
        <dbReference type="EMBL" id="CAA9577513.1"/>
    </source>
</evidence>
<dbReference type="InterPro" id="IPR019734">
    <property type="entry name" value="TPR_rpt"/>
</dbReference>
<dbReference type="InterPro" id="IPR011990">
    <property type="entry name" value="TPR-like_helical_dom_sf"/>
</dbReference>
<proteinExistence type="predicted"/>
<dbReference type="PANTHER" id="PTHR44858">
    <property type="entry name" value="TETRATRICOPEPTIDE REPEAT PROTEIN 6"/>
    <property type="match status" value="1"/>
</dbReference>
<dbReference type="GO" id="GO:0046813">
    <property type="term" value="P:receptor-mediated virion attachment to host cell"/>
    <property type="evidence" value="ECO:0007669"/>
    <property type="project" value="TreeGrafter"/>
</dbReference>
<dbReference type="SUPFAM" id="SSF48452">
    <property type="entry name" value="TPR-like"/>
    <property type="match status" value="1"/>
</dbReference>
<reference evidence="4" key="1">
    <citation type="submission" date="2020-02" db="EMBL/GenBank/DDBJ databases">
        <authorList>
            <person name="Meier V. D."/>
        </authorList>
    </citation>
    <scope>NUCLEOTIDE SEQUENCE</scope>
    <source>
        <strain evidence="4">AVDCRST_MAG81</strain>
    </source>
</reference>
<name>A0A6J4VM51_9CYAN</name>
<evidence type="ECO:0000256" key="1">
    <source>
        <dbReference type="ARBA" id="ARBA00022737"/>
    </source>
</evidence>
<gene>
    <name evidence="4" type="ORF">AVDCRST_MAG81-2450</name>
</gene>
<sequence>MSLSNKLKKIQNRGVYKASWVRFQATLKGFNLLVKLPPKNAGAYVNRGAARLAVGEHKSAIKRFIEAFRLNFKSVSGWNKRGLFRNKLGGFKSEIRDFAEVLWQQPQPVIINLSDEEYAAALVAGFEPETGEQLFSRPYIRELIEDYQEAEGRQKESLLYLIGGEGGVITVEDAQEIYMQVQPKLLKHHSRKVKQFIDQQLQTLIDFCPEVHREVHGKITISIHQRTELDKLKYGYSLRHSEWLVPGSSPCEPFTEPDIEGNAEFERVLANARCAVLDRNLRFIRSGFHQHILFEKYCTEVARRNTSK</sequence>
<keyword evidence="1" id="KW-0677">Repeat</keyword>
<protein>
    <submittedName>
        <fullName evidence="4">Uncharacterized protein</fullName>
    </submittedName>
</protein>
<evidence type="ECO:0000256" key="2">
    <source>
        <dbReference type="ARBA" id="ARBA00022803"/>
    </source>
</evidence>
<keyword evidence="2 3" id="KW-0802">TPR repeat</keyword>
<dbReference type="EMBL" id="CADCWO010000135">
    <property type="protein sequence ID" value="CAA9577513.1"/>
    <property type="molecule type" value="Genomic_DNA"/>
</dbReference>
<dbReference type="Gene3D" id="1.25.40.10">
    <property type="entry name" value="Tetratricopeptide repeat domain"/>
    <property type="match status" value="1"/>
</dbReference>
<dbReference type="PANTHER" id="PTHR44858:SF1">
    <property type="entry name" value="UDP-N-ACETYLGLUCOSAMINE--PEPTIDE N-ACETYLGLUCOSAMINYLTRANSFERASE SPINDLY-RELATED"/>
    <property type="match status" value="1"/>
</dbReference>
<organism evidence="4">
    <name type="scientific">uncultured Synechococcales cyanobacterium</name>
    <dbReference type="NCBI Taxonomy" id="1936017"/>
    <lineage>
        <taxon>Bacteria</taxon>
        <taxon>Bacillati</taxon>
        <taxon>Cyanobacteriota</taxon>
        <taxon>Cyanophyceae</taxon>
        <taxon>Synechococcales</taxon>
        <taxon>environmental samples</taxon>
    </lineage>
</organism>
<dbReference type="AlphaFoldDB" id="A0A6J4VM51"/>
<dbReference type="InterPro" id="IPR050498">
    <property type="entry name" value="Ycf3"/>
</dbReference>
<dbReference type="PROSITE" id="PS50005">
    <property type="entry name" value="TPR"/>
    <property type="match status" value="1"/>
</dbReference>